<keyword evidence="3 10" id="KW-0132">Cell division</keyword>
<organism evidence="15 16">
    <name type="scientific">Rhodoplanes azumiensis</name>
    <dbReference type="NCBI Taxonomy" id="1897628"/>
    <lineage>
        <taxon>Bacteria</taxon>
        <taxon>Pseudomonadati</taxon>
        <taxon>Pseudomonadota</taxon>
        <taxon>Alphaproteobacteria</taxon>
        <taxon>Hyphomicrobiales</taxon>
        <taxon>Nitrobacteraceae</taxon>
        <taxon>Rhodoplanes</taxon>
    </lineage>
</organism>
<dbReference type="InterPro" id="IPR013221">
    <property type="entry name" value="Mur_ligase_cen"/>
</dbReference>
<evidence type="ECO:0000256" key="2">
    <source>
        <dbReference type="ARBA" id="ARBA00022598"/>
    </source>
</evidence>
<evidence type="ECO:0000256" key="10">
    <source>
        <dbReference type="HAMAP-Rule" id="MF_02019"/>
    </source>
</evidence>
<keyword evidence="2 10" id="KW-0436">Ligase</keyword>
<dbReference type="EMBL" id="JBHUIW010000007">
    <property type="protein sequence ID" value="MFD2182253.1"/>
    <property type="molecule type" value="Genomic_DNA"/>
</dbReference>
<dbReference type="Gene3D" id="3.40.1190.10">
    <property type="entry name" value="Mur-like, catalytic domain"/>
    <property type="match status" value="1"/>
</dbReference>
<evidence type="ECO:0000256" key="5">
    <source>
        <dbReference type="ARBA" id="ARBA00022840"/>
    </source>
</evidence>
<keyword evidence="4 10" id="KW-0547">Nucleotide-binding</keyword>
<dbReference type="Pfam" id="PF02875">
    <property type="entry name" value="Mur_ligase_C"/>
    <property type="match status" value="1"/>
</dbReference>
<evidence type="ECO:0000256" key="8">
    <source>
        <dbReference type="ARBA" id="ARBA00023306"/>
    </source>
</evidence>
<evidence type="ECO:0000259" key="12">
    <source>
        <dbReference type="Pfam" id="PF01225"/>
    </source>
</evidence>
<dbReference type="PANTHER" id="PTHR43024">
    <property type="entry name" value="UDP-N-ACETYLMURAMOYL-TRIPEPTIDE--D-ALANYL-D-ALANINE LIGASE"/>
    <property type="match status" value="1"/>
</dbReference>
<evidence type="ECO:0000256" key="4">
    <source>
        <dbReference type="ARBA" id="ARBA00022741"/>
    </source>
</evidence>
<dbReference type="GO" id="GO:0016874">
    <property type="term" value="F:ligase activity"/>
    <property type="evidence" value="ECO:0007669"/>
    <property type="project" value="UniProtKB-KW"/>
</dbReference>
<dbReference type="InterPro" id="IPR000713">
    <property type="entry name" value="Mur_ligase_N"/>
</dbReference>
<comment type="function">
    <text evidence="10 11">Involved in cell wall formation. Catalyzes the final step in the synthesis of UDP-N-acetylmuramoyl-pentapeptide, the precursor of murein.</text>
</comment>
<dbReference type="InterPro" id="IPR036565">
    <property type="entry name" value="Mur-like_cat_sf"/>
</dbReference>
<evidence type="ECO:0000259" key="14">
    <source>
        <dbReference type="Pfam" id="PF08245"/>
    </source>
</evidence>
<dbReference type="EC" id="6.3.2.10" evidence="10 11"/>
<evidence type="ECO:0000313" key="15">
    <source>
        <dbReference type="EMBL" id="MFD2182253.1"/>
    </source>
</evidence>
<dbReference type="SUPFAM" id="SSF53244">
    <property type="entry name" value="MurD-like peptide ligases, peptide-binding domain"/>
    <property type="match status" value="1"/>
</dbReference>
<sequence>MTLPPASTPPASTPPLWTTADMAAAMAAETSGPLPDHVVGLSIDSRTVSAGEAFFAIVGDRLDGHDFVTKALAAGAALAVVSQARRSAFPADAPLLVVPDVLEALRALARAARARSPAKVVAVTGSVGKTSTKEALRVALRADGETHASTASFNNHWGVPLSLARLPETAQYAVFEIGMNHAGEITPLVAMVKPHVAIVTTVEPVHLEFFADITGIADAKAEIFTGLVPGGTAVINHDNPHYDRLKRRAAQAGVEHIVSFGEHPKADARLIRYALQDDGSTAEASILGTLVDYRIGAPGRHFVLNSLAVLAAASLVGADLALAALALAGQRPAAGRGTRIDLALPGGRALLIDESYNANPTSMRAALAVLGQAPVGPRGRRIAVLGDMLELGAAATALHAALAEAVVANEVDVVFCAGPLMRSLWDALPPERRGGWAGNSEELEPLVLASINAGDAVMVKGSLGSRMGPIVKALARRHPAPAAADNPVRG</sequence>
<dbReference type="InterPro" id="IPR036615">
    <property type="entry name" value="Mur_ligase_C_dom_sf"/>
</dbReference>
<evidence type="ECO:0000256" key="6">
    <source>
        <dbReference type="ARBA" id="ARBA00022960"/>
    </source>
</evidence>
<dbReference type="PANTHER" id="PTHR43024:SF1">
    <property type="entry name" value="UDP-N-ACETYLMURAMOYL-TRIPEPTIDE--D-ALANYL-D-ALANINE LIGASE"/>
    <property type="match status" value="1"/>
</dbReference>
<dbReference type="HAMAP" id="MF_02019">
    <property type="entry name" value="MurF"/>
    <property type="match status" value="1"/>
</dbReference>
<evidence type="ECO:0000259" key="13">
    <source>
        <dbReference type="Pfam" id="PF02875"/>
    </source>
</evidence>
<keyword evidence="7 10" id="KW-0573">Peptidoglycan synthesis</keyword>
<name>A0ABW5AH19_9BRAD</name>
<evidence type="ECO:0000256" key="7">
    <source>
        <dbReference type="ARBA" id="ARBA00022984"/>
    </source>
</evidence>
<gene>
    <name evidence="10" type="primary">murF</name>
    <name evidence="15" type="ORF">ACFSOX_08825</name>
</gene>
<feature type="binding site" evidence="10">
    <location>
        <begin position="125"/>
        <end position="131"/>
    </location>
    <ligand>
        <name>ATP</name>
        <dbReference type="ChEBI" id="CHEBI:30616"/>
    </ligand>
</feature>
<dbReference type="InterPro" id="IPR005863">
    <property type="entry name" value="UDP-N-AcMur_synth"/>
</dbReference>
<feature type="domain" description="Mur ligase central" evidence="14">
    <location>
        <begin position="123"/>
        <end position="313"/>
    </location>
</feature>
<comment type="catalytic activity">
    <reaction evidence="10 11">
        <text>D-alanyl-D-alanine + UDP-N-acetyl-alpha-D-muramoyl-L-alanyl-gamma-D-glutamyl-meso-2,6-diaminopimelate + ATP = UDP-N-acetyl-alpha-D-muramoyl-L-alanyl-gamma-D-glutamyl-meso-2,6-diaminopimeloyl-D-alanyl-D-alanine + ADP + phosphate + H(+)</text>
        <dbReference type="Rhea" id="RHEA:28374"/>
        <dbReference type="ChEBI" id="CHEBI:15378"/>
        <dbReference type="ChEBI" id="CHEBI:30616"/>
        <dbReference type="ChEBI" id="CHEBI:43474"/>
        <dbReference type="ChEBI" id="CHEBI:57822"/>
        <dbReference type="ChEBI" id="CHEBI:61386"/>
        <dbReference type="ChEBI" id="CHEBI:83905"/>
        <dbReference type="ChEBI" id="CHEBI:456216"/>
        <dbReference type="EC" id="6.3.2.10"/>
    </reaction>
</comment>
<dbReference type="Proteomes" id="UP001597314">
    <property type="component" value="Unassembled WGS sequence"/>
</dbReference>
<dbReference type="NCBIfam" id="TIGR01143">
    <property type="entry name" value="murF"/>
    <property type="match status" value="1"/>
</dbReference>
<comment type="similarity">
    <text evidence="10">Belongs to the MurCDEF family. MurF subfamily.</text>
</comment>
<evidence type="ECO:0000256" key="1">
    <source>
        <dbReference type="ARBA" id="ARBA00022490"/>
    </source>
</evidence>
<dbReference type="InterPro" id="IPR035911">
    <property type="entry name" value="MurE/MurF_N"/>
</dbReference>
<dbReference type="RefSeq" id="WP_378477432.1">
    <property type="nucleotide sequence ID" value="NZ_JBHUIW010000007.1"/>
</dbReference>
<dbReference type="Pfam" id="PF08245">
    <property type="entry name" value="Mur_ligase_M"/>
    <property type="match status" value="1"/>
</dbReference>
<evidence type="ECO:0000256" key="9">
    <source>
        <dbReference type="ARBA" id="ARBA00023316"/>
    </source>
</evidence>
<keyword evidence="16" id="KW-1185">Reference proteome</keyword>
<evidence type="ECO:0000256" key="11">
    <source>
        <dbReference type="RuleBase" id="RU004136"/>
    </source>
</evidence>
<keyword evidence="9 10" id="KW-0961">Cell wall biogenesis/degradation</keyword>
<keyword evidence="8 10" id="KW-0131">Cell cycle</keyword>
<evidence type="ECO:0000256" key="3">
    <source>
        <dbReference type="ARBA" id="ARBA00022618"/>
    </source>
</evidence>
<proteinExistence type="inferred from homology"/>
<comment type="subcellular location">
    <subcellularLocation>
        <location evidence="10 11">Cytoplasm</location>
    </subcellularLocation>
</comment>
<dbReference type="Pfam" id="PF01225">
    <property type="entry name" value="Mur_ligase"/>
    <property type="match status" value="1"/>
</dbReference>
<dbReference type="InterPro" id="IPR051046">
    <property type="entry name" value="MurCDEF_CellWall_CoF430Synth"/>
</dbReference>
<reference evidence="16" key="1">
    <citation type="journal article" date="2019" name="Int. J. Syst. Evol. Microbiol.">
        <title>The Global Catalogue of Microorganisms (GCM) 10K type strain sequencing project: providing services to taxonomists for standard genome sequencing and annotation.</title>
        <authorList>
            <consortium name="The Broad Institute Genomics Platform"/>
            <consortium name="The Broad Institute Genome Sequencing Center for Infectious Disease"/>
            <person name="Wu L."/>
            <person name="Ma J."/>
        </authorList>
    </citation>
    <scope>NUCLEOTIDE SEQUENCE [LARGE SCALE GENOMIC DNA]</scope>
    <source>
        <strain evidence="16">CGMCC 1.6774</strain>
    </source>
</reference>
<dbReference type="NCBIfam" id="NF010693">
    <property type="entry name" value="PRK14093.1"/>
    <property type="match status" value="1"/>
</dbReference>
<dbReference type="Gene3D" id="3.90.190.20">
    <property type="entry name" value="Mur ligase, C-terminal domain"/>
    <property type="match status" value="1"/>
</dbReference>
<keyword evidence="1 10" id="KW-0963">Cytoplasm</keyword>
<dbReference type="SUPFAM" id="SSF63418">
    <property type="entry name" value="MurE/MurF N-terminal domain"/>
    <property type="match status" value="1"/>
</dbReference>
<evidence type="ECO:0000313" key="16">
    <source>
        <dbReference type="Proteomes" id="UP001597314"/>
    </source>
</evidence>
<keyword evidence="5 10" id="KW-0067">ATP-binding</keyword>
<keyword evidence="6 10" id="KW-0133">Cell shape</keyword>
<dbReference type="InterPro" id="IPR004101">
    <property type="entry name" value="Mur_ligase_C"/>
</dbReference>
<comment type="pathway">
    <text evidence="10 11">Cell wall biogenesis; peptidoglycan biosynthesis.</text>
</comment>
<comment type="caution">
    <text evidence="15">The sequence shown here is derived from an EMBL/GenBank/DDBJ whole genome shotgun (WGS) entry which is preliminary data.</text>
</comment>
<feature type="domain" description="Mur ligase N-terminal catalytic" evidence="12">
    <location>
        <begin position="37"/>
        <end position="111"/>
    </location>
</feature>
<accession>A0ABW5AH19</accession>
<dbReference type="Gene3D" id="3.40.1390.10">
    <property type="entry name" value="MurE/MurF, N-terminal domain"/>
    <property type="match status" value="1"/>
</dbReference>
<dbReference type="SUPFAM" id="SSF53623">
    <property type="entry name" value="MurD-like peptide ligases, catalytic domain"/>
    <property type="match status" value="1"/>
</dbReference>
<protein>
    <recommendedName>
        <fullName evidence="10 11">UDP-N-acetylmuramoyl-tripeptide--D-alanyl-D-alanine ligase</fullName>
        <ecNumber evidence="10 11">6.3.2.10</ecNumber>
    </recommendedName>
    <alternativeName>
        <fullName evidence="10">D-alanyl-D-alanine-adding enzyme</fullName>
    </alternativeName>
</protein>
<feature type="domain" description="Mur ligase C-terminal" evidence="13">
    <location>
        <begin position="351"/>
        <end position="462"/>
    </location>
</feature>